<reference evidence="5" key="2">
    <citation type="submission" date="2016-01" db="EMBL/GenBank/DDBJ databases">
        <authorList>
            <person name="McClelland M."/>
            <person name="Jain A."/>
            <person name="Saraogi P."/>
            <person name="Mendelson R."/>
            <person name="Westerman R."/>
            <person name="SanMiguel P."/>
            <person name="Csonka L."/>
        </authorList>
    </citation>
    <scope>NUCLEOTIDE SEQUENCE</scope>
    <source>
        <strain evidence="5">CL09T03C01</strain>
    </source>
</reference>
<evidence type="ECO:0000256" key="3">
    <source>
        <dbReference type="SAM" id="SignalP"/>
    </source>
</evidence>
<dbReference type="AlphaFoldDB" id="A0A108T873"/>
<evidence type="ECO:0000313" key="7">
    <source>
        <dbReference type="Proteomes" id="UP000467334"/>
    </source>
</evidence>
<dbReference type="PANTHER" id="PTHR40841:SF2">
    <property type="entry name" value="SIDEROPHORE-DEGRADING ESTERASE (EUROFUNG)"/>
    <property type="match status" value="1"/>
</dbReference>
<dbReference type="Pfam" id="PF00756">
    <property type="entry name" value="Esterase"/>
    <property type="match status" value="1"/>
</dbReference>
<dbReference type="InterPro" id="IPR052558">
    <property type="entry name" value="Siderophore_Hydrolase_D"/>
</dbReference>
<comment type="similarity">
    <text evidence="1">Belongs to the esterase D family.</text>
</comment>
<reference evidence="5 6" key="1">
    <citation type="journal article" date="2016" name="BMC Genomics">
        <title>Type VI secretion systems of human gut Bacteroidales segregate into three genetic architectures, two of which are contained on mobile genetic elements.</title>
        <authorList>
            <person name="Coyne M.J."/>
            <person name="Roelofs K.G."/>
            <person name="Comstock L.E."/>
        </authorList>
    </citation>
    <scope>NUCLEOTIDE SEQUENCE [LARGE SCALE GENOMIC DNA]</scope>
    <source>
        <strain evidence="5 6">CL09T03C01</strain>
    </source>
</reference>
<dbReference type="GO" id="GO:0016788">
    <property type="term" value="F:hydrolase activity, acting on ester bonds"/>
    <property type="evidence" value="ECO:0007669"/>
    <property type="project" value="TreeGrafter"/>
</dbReference>
<dbReference type="Proteomes" id="UP000056419">
    <property type="component" value="Unassembled WGS sequence"/>
</dbReference>
<dbReference type="STRING" id="46506.AA415_01593"/>
<dbReference type="Gene3D" id="3.40.50.1820">
    <property type="entry name" value="alpha/beta hydrolase"/>
    <property type="match status" value="1"/>
</dbReference>
<dbReference type="InterPro" id="IPR000801">
    <property type="entry name" value="Esterase-like"/>
</dbReference>
<dbReference type="Proteomes" id="UP000467334">
    <property type="component" value="Unassembled WGS sequence"/>
</dbReference>
<protein>
    <submittedName>
        <fullName evidence="4">Prolyl oligopeptidase family serine peptidase</fullName>
    </submittedName>
    <submittedName>
        <fullName evidence="5">Putative hydrolase of the alpha/beta superfamily protein</fullName>
    </submittedName>
</protein>
<dbReference type="EMBL" id="WCLE01000004">
    <property type="protein sequence ID" value="KAB5316095.1"/>
    <property type="molecule type" value="Genomic_DNA"/>
</dbReference>
<gene>
    <name evidence="5" type="ORF">AA415_01593</name>
    <name evidence="4" type="ORF">F9958_03470</name>
</gene>
<evidence type="ECO:0000313" key="6">
    <source>
        <dbReference type="Proteomes" id="UP000056419"/>
    </source>
</evidence>
<evidence type="ECO:0000256" key="1">
    <source>
        <dbReference type="ARBA" id="ARBA00005622"/>
    </source>
</evidence>
<proteinExistence type="inferred from homology"/>
<organism evidence="5 6">
    <name type="scientific">Bacteroides stercoris</name>
    <dbReference type="NCBI Taxonomy" id="46506"/>
    <lineage>
        <taxon>Bacteria</taxon>
        <taxon>Pseudomonadati</taxon>
        <taxon>Bacteroidota</taxon>
        <taxon>Bacteroidia</taxon>
        <taxon>Bacteroidales</taxon>
        <taxon>Bacteroidaceae</taxon>
        <taxon>Bacteroides</taxon>
    </lineage>
</organism>
<accession>A0A108T873</accession>
<evidence type="ECO:0000313" key="4">
    <source>
        <dbReference type="EMBL" id="KAB5316095.1"/>
    </source>
</evidence>
<dbReference type="RefSeq" id="WP_060385757.1">
    <property type="nucleotide sequence ID" value="NZ_CP081913.1"/>
</dbReference>
<dbReference type="SUPFAM" id="SSF53474">
    <property type="entry name" value="alpha/beta-Hydrolases"/>
    <property type="match status" value="1"/>
</dbReference>
<reference evidence="4 7" key="3">
    <citation type="journal article" date="2019" name="Nat. Med.">
        <title>A library of human gut bacterial isolates paired with longitudinal multiomics data enables mechanistic microbiome research.</title>
        <authorList>
            <person name="Poyet M."/>
            <person name="Groussin M."/>
            <person name="Gibbons S.M."/>
            <person name="Avila-Pacheco J."/>
            <person name="Jiang X."/>
            <person name="Kearney S.M."/>
            <person name="Perrotta A.R."/>
            <person name="Berdy B."/>
            <person name="Zhao S."/>
            <person name="Lieberman T.D."/>
            <person name="Swanson P.K."/>
            <person name="Smith M."/>
            <person name="Roesemann S."/>
            <person name="Alexander J.E."/>
            <person name="Rich S.A."/>
            <person name="Livny J."/>
            <person name="Vlamakis H."/>
            <person name="Clish C."/>
            <person name="Bullock K."/>
            <person name="Deik A."/>
            <person name="Scott J."/>
            <person name="Pierce K.A."/>
            <person name="Xavier R.J."/>
            <person name="Alm E.J."/>
        </authorList>
    </citation>
    <scope>NUCLEOTIDE SEQUENCE [LARGE SCALE GENOMIC DNA]</scope>
    <source>
        <strain evidence="4 7">BIOML-A6</strain>
    </source>
</reference>
<sequence precursor="true">MKLILSFALFCIAFCLNSNAQADFYSLQALGDRYIYNSKYFDEPREIQVYRSGVNATLGSDSLLTIYVFDAQYPPTFNLFCSTFELIYPNVPCVIVGVSNPNRQSELTPPYTDFDSVSGYDNPGKADSLLLSLKNEVIPFIKSKYGTSSRILLAGHSLGGTFVTYAMLVNPDLFRCILAVSPNYVYSQRMMIDRITCFADECHENCSLYIYLANGKKDKMEESFTPEIKKAADIFSNCSEIVLNYDSLNIEKHSHTIFEGYYRGLLKLDNYIKQAN</sequence>
<keyword evidence="2 5" id="KW-0378">Hydrolase</keyword>
<comment type="caution">
    <text evidence="5">The sequence shown here is derived from an EMBL/GenBank/DDBJ whole genome shotgun (WGS) entry which is preliminary data.</text>
</comment>
<evidence type="ECO:0000256" key="2">
    <source>
        <dbReference type="ARBA" id="ARBA00022801"/>
    </source>
</evidence>
<dbReference type="PATRIC" id="fig|46506.5.peg.1695"/>
<keyword evidence="6" id="KW-1185">Reference proteome</keyword>
<dbReference type="EMBL" id="LRGC01000006">
    <property type="protein sequence ID" value="KWR55145.1"/>
    <property type="molecule type" value="Genomic_DNA"/>
</dbReference>
<keyword evidence="3" id="KW-0732">Signal</keyword>
<dbReference type="PANTHER" id="PTHR40841">
    <property type="entry name" value="SIDEROPHORE TRIACETYLFUSARININE C ESTERASE"/>
    <property type="match status" value="1"/>
</dbReference>
<feature type="signal peptide" evidence="3">
    <location>
        <begin position="1"/>
        <end position="20"/>
    </location>
</feature>
<name>A0A108T873_BACSE</name>
<dbReference type="InterPro" id="IPR029058">
    <property type="entry name" value="AB_hydrolase_fold"/>
</dbReference>
<feature type="chain" id="PRO_5036299667" evidence="3">
    <location>
        <begin position="21"/>
        <end position="276"/>
    </location>
</feature>
<evidence type="ECO:0000313" key="5">
    <source>
        <dbReference type="EMBL" id="KWR55145.1"/>
    </source>
</evidence>